<accession>A0ABQ1PKT8</accession>
<sequence length="134" mass="15150">MSSHDTSIIYRPLVYDGQLKTYIGSPNAYHTSVEAIIEAMNFAELYNEDMYDGAILWEDSEVTRGTNNNLRILSGTLNSDTPPTFFIEIKQLLDNGTIKVSEKSRAKPVARERNEALAMRVGEEIDLMDYPVNE</sequence>
<reference evidence="2" key="1">
    <citation type="journal article" date="2019" name="Int. J. Syst. Evol. Microbiol.">
        <title>The Global Catalogue of Microorganisms (GCM) 10K type strain sequencing project: providing services to taxonomists for standard genome sequencing and annotation.</title>
        <authorList>
            <consortium name="The Broad Institute Genomics Platform"/>
            <consortium name="The Broad Institute Genome Sequencing Center for Infectious Disease"/>
            <person name="Wu L."/>
            <person name="Ma J."/>
        </authorList>
    </citation>
    <scope>NUCLEOTIDE SEQUENCE [LARGE SCALE GENOMIC DNA]</scope>
    <source>
        <strain evidence="2">CGMCC 1.15353</strain>
    </source>
</reference>
<name>A0ABQ1PKT8_9BACI</name>
<organism evidence="1 2">
    <name type="scientific">Pontibacillus salipaludis</name>
    <dbReference type="NCBI Taxonomy" id="1697394"/>
    <lineage>
        <taxon>Bacteria</taxon>
        <taxon>Bacillati</taxon>
        <taxon>Bacillota</taxon>
        <taxon>Bacilli</taxon>
        <taxon>Bacillales</taxon>
        <taxon>Bacillaceae</taxon>
        <taxon>Pontibacillus</taxon>
    </lineage>
</organism>
<gene>
    <name evidence="1" type="ORF">GCM10011389_02540</name>
</gene>
<evidence type="ECO:0000313" key="1">
    <source>
        <dbReference type="EMBL" id="GGC98844.1"/>
    </source>
</evidence>
<dbReference type="Proteomes" id="UP000642571">
    <property type="component" value="Unassembled WGS sequence"/>
</dbReference>
<protein>
    <submittedName>
        <fullName evidence="1">Uncharacterized protein</fullName>
    </submittedName>
</protein>
<proteinExistence type="predicted"/>
<dbReference type="EMBL" id="BMIN01000001">
    <property type="protein sequence ID" value="GGC98844.1"/>
    <property type="molecule type" value="Genomic_DNA"/>
</dbReference>
<evidence type="ECO:0000313" key="2">
    <source>
        <dbReference type="Proteomes" id="UP000642571"/>
    </source>
</evidence>
<dbReference type="RefSeq" id="WP_188650149.1">
    <property type="nucleotide sequence ID" value="NZ_BMIN01000001.1"/>
</dbReference>
<keyword evidence="2" id="KW-1185">Reference proteome</keyword>
<comment type="caution">
    <text evidence="1">The sequence shown here is derived from an EMBL/GenBank/DDBJ whole genome shotgun (WGS) entry which is preliminary data.</text>
</comment>